<dbReference type="SUPFAM" id="SSF82866">
    <property type="entry name" value="Multidrug efflux transporter AcrB transmembrane domain"/>
    <property type="match status" value="2"/>
</dbReference>
<dbReference type="PROSITE" id="PS50156">
    <property type="entry name" value="SSD"/>
    <property type="match status" value="1"/>
</dbReference>
<dbReference type="Pfam" id="PF03176">
    <property type="entry name" value="MMPL"/>
    <property type="match status" value="2"/>
</dbReference>
<evidence type="ECO:0000256" key="3">
    <source>
        <dbReference type="ARBA" id="ARBA00022475"/>
    </source>
</evidence>
<comment type="similarity">
    <text evidence="2">Belongs to the resistance-nodulation-cell division (RND) (TC 2.A.6) family. MmpL subfamily.</text>
</comment>
<organism evidence="10 11">
    <name type="scientific">Sinomonas flava</name>
    <dbReference type="NCBI Taxonomy" id="496857"/>
    <lineage>
        <taxon>Bacteria</taxon>
        <taxon>Bacillati</taxon>
        <taxon>Actinomycetota</taxon>
        <taxon>Actinomycetes</taxon>
        <taxon>Micrococcales</taxon>
        <taxon>Micrococcaceae</taxon>
        <taxon>Sinomonas</taxon>
    </lineage>
</organism>
<feature type="transmembrane region" description="Helical" evidence="8">
    <location>
        <begin position="303"/>
        <end position="323"/>
    </location>
</feature>
<sequence length="872" mass="90520">MATLLYRLGRFAYDRRWLVLAVWLVVVAAVGGSAAAFHGQMTNNFQIPGTETQRMADKLKADLPSASGGSASIVFESLSAAFTDAQKQALSGKLNEIKGLDGVRNVTDPFTTQAQLDGAAAQIAAGNQEIAANEAKLTAGEPQLAAAKAELDANRAKLDAGQTQLDAQKKALAAQGLPEAGIAQATAAAQAQLDAARAQLAAGQAQYDAGRTQADQGAAKIAQAKADLARATRQADAAKDIRFVSGDGKAAIASIQFTGATDGLPASLRSDIQRIAGEVPGVEAHASKELTQDISSIFGTSEAIGVAVAAIVLLFMLGTFVAAGLPLLMALAGVAVGVGGTFALTGVVQMSSVTPMLGLMLGLAVGIDYSLFIVNRHRTQLLRGMDPRQSVALAIGTSGNAVVFAGLTVVIALAALVVPGLPFLAVMGLSAAATVAVAVLVAITLLPAVLGFVGRRIISKRRWARAEAENARAGHEQEEEREDLAASNRGWGAWVTRHPWLSLVASVALLGVLAVPAASLRLALPDGGSEPVESTAYKAYDATGKYFGAGMTGPIIVVGELPAGLDENAAKAKQYDVAERLRSVDGVVAAVPATLSEDRRTAVFQVIPTDGPASASTVQVVHDLRAKGADIQSQTGVTIGLTGQTAANVDISAKLADALPPYLTIVVGLSFVLLLLVFRSLLVPLLATGGFLLTLGAAFGSIVAVYQWGWLGPVFDVTHPGAILSFLPILLIGILFGLAMDYQVFITSGMRESYAHGQEAHLAVRTGFHHAARVITAAAIIMVSVFAGFIFSHLTMVRPLGFGLALGVLLDAFVVRMTLVPAVMRLLGRGAWWLPRWLDRLLPDLDIEGAKLERTTSAARPSAAGEPEPVGR</sequence>
<keyword evidence="6 8" id="KW-0472">Membrane</keyword>
<evidence type="ECO:0000256" key="5">
    <source>
        <dbReference type="ARBA" id="ARBA00022989"/>
    </source>
</evidence>
<dbReference type="InterPro" id="IPR000731">
    <property type="entry name" value="SSD"/>
</dbReference>
<name>A0ABP5NLI1_9MICC</name>
<feature type="transmembrane region" description="Helical" evidence="8">
    <location>
        <begin position="721"/>
        <end position="742"/>
    </location>
</feature>
<evidence type="ECO:0000256" key="8">
    <source>
        <dbReference type="SAM" id="Phobius"/>
    </source>
</evidence>
<gene>
    <name evidence="10" type="ORF">GCM10009849_21110</name>
</gene>
<feature type="domain" description="SSD" evidence="9">
    <location>
        <begin position="333"/>
        <end position="452"/>
    </location>
</feature>
<keyword evidence="3" id="KW-1003">Cell membrane</keyword>
<dbReference type="InterPro" id="IPR050545">
    <property type="entry name" value="Mycobact_MmpL"/>
</dbReference>
<feature type="transmembrane region" description="Helical" evidence="8">
    <location>
        <begin position="356"/>
        <end position="374"/>
    </location>
</feature>
<comment type="caution">
    <text evidence="10">The sequence shown here is derived from an EMBL/GenBank/DDBJ whole genome shotgun (WGS) entry which is preliminary data.</text>
</comment>
<evidence type="ECO:0000313" key="10">
    <source>
        <dbReference type="EMBL" id="GAA2200462.1"/>
    </source>
</evidence>
<feature type="transmembrane region" description="Helical" evidence="8">
    <location>
        <begin position="500"/>
        <end position="524"/>
    </location>
</feature>
<dbReference type="EMBL" id="BAAAQW010000005">
    <property type="protein sequence ID" value="GAA2200462.1"/>
    <property type="molecule type" value="Genomic_DNA"/>
</dbReference>
<feature type="coiled-coil region" evidence="7">
    <location>
        <begin position="214"/>
        <end position="241"/>
    </location>
</feature>
<evidence type="ECO:0000259" key="9">
    <source>
        <dbReference type="PROSITE" id="PS50156"/>
    </source>
</evidence>
<keyword evidence="7" id="KW-0175">Coiled coil</keyword>
<feature type="transmembrane region" description="Helical" evidence="8">
    <location>
        <begin position="395"/>
        <end position="417"/>
    </location>
</feature>
<dbReference type="PANTHER" id="PTHR33406">
    <property type="entry name" value="MEMBRANE PROTEIN MJ1562-RELATED"/>
    <property type="match status" value="1"/>
</dbReference>
<keyword evidence="4 8" id="KW-0812">Transmembrane</keyword>
<reference evidence="11" key="1">
    <citation type="journal article" date="2019" name="Int. J. Syst. Evol. Microbiol.">
        <title>The Global Catalogue of Microorganisms (GCM) 10K type strain sequencing project: providing services to taxonomists for standard genome sequencing and annotation.</title>
        <authorList>
            <consortium name="The Broad Institute Genomics Platform"/>
            <consortium name="The Broad Institute Genome Sequencing Center for Infectious Disease"/>
            <person name="Wu L."/>
            <person name="Ma J."/>
        </authorList>
    </citation>
    <scope>NUCLEOTIDE SEQUENCE [LARGE SCALE GENOMIC DNA]</scope>
    <source>
        <strain evidence="11">JCM 16034</strain>
    </source>
</reference>
<dbReference type="PANTHER" id="PTHR33406:SF11">
    <property type="entry name" value="MEMBRANE PROTEIN SCO6666-RELATED"/>
    <property type="match status" value="1"/>
</dbReference>
<evidence type="ECO:0000313" key="11">
    <source>
        <dbReference type="Proteomes" id="UP001500432"/>
    </source>
</evidence>
<proteinExistence type="inferred from homology"/>
<feature type="transmembrane region" description="Helical" evidence="8">
    <location>
        <begin position="423"/>
        <end position="453"/>
    </location>
</feature>
<feature type="transmembrane region" description="Helical" evidence="8">
    <location>
        <begin position="330"/>
        <end position="350"/>
    </location>
</feature>
<keyword evidence="11" id="KW-1185">Reference proteome</keyword>
<dbReference type="InterPro" id="IPR004869">
    <property type="entry name" value="MMPL_dom"/>
</dbReference>
<feature type="transmembrane region" description="Helical" evidence="8">
    <location>
        <begin position="685"/>
        <end position="709"/>
    </location>
</feature>
<feature type="transmembrane region" description="Helical" evidence="8">
    <location>
        <begin position="659"/>
        <end position="678"/>
    </location>
</feature>
<evidence type="ECO:0000256" key="7">
    <source>
        <dbReference type="SAM" id="Coils"/>
    </source>
</evidence>
<evidence type="ECO:0000256" key="4">
    <source>
        <dbReference type="ARBA" id="ARBA00022692"/>
    </source>
</evidence>
<feature type="transmembrane region" description="Helical" evidence="8">
    <location>
        <begin position="800"/>
        <end position="819"/>
    </location>
</feature>
<protein>
    <submittedName>
        <fullName evidence="10">MMPL family transporter</fullName>
    </submittedName>
</protein>
<keyword evidence="5 8" id="KW-1133">Transmembrane helix</keyword>
<feature type="transmembrane region" description="Helical" evidence="8">
    <location>
        <begin position="774"/>
        <end position="794"/>
    </location>
</feature>
<dbReference type="Gene3D" id="1.20.1640.10">
    <property type="entry name" value="Multidrug efflux transporter AcrB transmembrane domain"/>
    <property type="match status" value="2"/>
</dbReference>
<accession>A0ABP5NLI1</accession>
<evidence type="ECO:0000256" key="1">
    <source>
        <dbReference type="ARBA" id="ARBA00004651"/>
    </source>
</evidence>
<evidence type="ECO:0000256" key="2">
    <source>
        <dbReference type="ARBA" id="ARBA00010157"/>
    </source>
</evidence>
<comment type="subcellular location">
    <subcellularLocation>
        <location evidence="1">Cell membrane</location>
        <topology evidence="1">Multi-pass membrane protein</topology>
    </subcellularLocation>
</comment>
<dbReference type="RefSeq" id="WP_344299661.1">
    <property type="nucleotide sequence ID" value="NZ_BAAAQW010000005.1"/>
</dbReference>
<evidence type="ECO:0000256" key="6">
    <source>
        <dbReference type="ARBA" id="ARBA00023136"/>
    </source>
</evidence>
<dbReference type="Proteomes" id="UP001500432">
    <property type="component" value="Unassembled WGS sequence"/>
</dbReference>